<dbReference type="Proteomes" id="UP000005446">
    <property type="component" value="Unassembled WGS sequence"/>
</dbReference>
<dbReference type="AlphaFoldDB" id="H0EYP3"/>
<evidence type="ECO:0000313" key="1">
    <source>
        <dbReference type="EMBL" id="EHK96361.1"/>
    </source>
</evidence>
<organism evidence="1 2">
    <name type="scientific">Glarea lozoyensis (strain ATCC 74030 / MF5533)</name>
    <dbReference type="NCBI Taxonomy" id="1104152"/>
    <lineage>
        <taxon>Eukaryota</taxon>
        <taxon>Fungi</taxon>
        <taxon>Dikarya</taxon>
        <taxon>Ascomycota</taxon>
        <taxon>Pezizomycotina</taxon>
        <taxon>Leotiomycetes</taxon>
        <taxon>Helotiales</taxon>
        <taxon>Helotiaceae</taxon>
        <taxon>Glarea</taxon>
    </lineage>
</organism>
<dbReference type="InParanoid" id="H0EYP3"/>
<dbReference type="EMBL" id="AGUE01000255">
    <property type="protein sequence ID" value="EHK96361.1"/>
    <property type="molecule type" value="Genomic_DNA"/>
</dbReference>
<protein>
    <submittedName>
        <fullName evidence="1">Uncharacterized protein</fullName>
    </submittedName>
</protein>
<accession>H0EYP3</accession>
<proteinExistence type="predicted"/>
<gene>
    <name evidence="1" type="ORF">M7I_7950</name>
</gene>
<keyword evidence="2" id="KW-1185">Reference proteome</keyword>
<evidence type="ECO:0000313" key="2">
    <source>
        <dbReference type="Proteomes" id="UP000005446"/>
    </source>
</evidence>
<reference evidence="1 2" key="1">
    <citation type="journal article" date="2012" name="Eukaryot. Cell">
        <title>Genome sequence of the fungus Glarea lozoyensis: the first genome sequence of a species from the Helotiaceae family.</title>
        <authorList>
            <person name="Youssar L."/>
            <person name="Gruening B.A."/>
            <person name="Erxleben A."/>
            <person name="Guenther S."/>
            <person name="Huettel W."/>
        </authorList>
    </citation>
    <scope>NUCLEOTIDE SEQUENCE [LARGE SCALE GENOMIC DNA]</scope>
    <source>
        <strain evidence="2">ATCC 74030 / MF5533</strain>
    </source>
</reference>
<name>H0EYP3_GLAL7</name>
<comment type="caution">
    <text evidence="1">The sequence shown here is derived from an EMBL/GenBank/DDBJ whole genome shotgun (WGS) entry which is preliminary data.</text>
</comment>
<dbReference type="HOGENOM" id="CLU_2776153_0_0_1"/>
<sequence>MVSMVRKDRMRVLWIGNGKRQTGLLIPTLHFLNSSHIKAGNLLKLFRKCQIDAGTTIPQSIIHHTPKAV</sequence>